<keyword evidence="3" id="KW-1185">Reference proteome</keyword>
<dbReference type="AlphaFoldDB" id="A0A4U5P9M8"/>
<dbReference type="EMBL" id="AZBU02000002">
    <property type="protein sequence ID" value="TKR92850.1"/>
    <property type="molecule type" value="Genomic_DNA"/>
</dbReference>
<comment type="caution">
    <text evidence="2">The sequence shown here is derived from an EMBL/GenBank/DDBJ whole genome shotgun (WGS) entry which is preliminary data.</text>
</comment>
<evidence type="ECO:0000313" key="3">
    <source>
        <dbReference type="Proteomes" id="UP000298663"/>
    </source>
</evidence>
<organism evidence="2 3">
    <name type="scientific">Steinernema carpocapsae</name>
    <name type="common">Entomopathogenic nematode</name>
    <dbReference type="NCBI Taxonomy" id="34508"/>
    <lineage>
        <taxon>Eukaryota</taxon>
        <taxon>Metazoa</taxon>
        <taxon>Ecdysozoa</taxon>
        <taxon>Nematoda</taxon>
        <taxon>Chromadorea</taxon>
        <taxon>Rhabditida</taxon>
        <taxon>Tylenchina</taxon>
        <taxon>Panagrolaimomorpha</taxon>
        <taxon>Strongyloidoidea</taxon>
        <taxon>Steinernematidae</taxon>
        <taxon>Steinernema</taxon>
    </lineage>
</organism>
<sequence>MVSTLAKVFRRESLSSHDEVSLRQSSPEVENTRRRRSSFFNRFSIRRKSSRSTQKSPVFEPERGNNEKEKIELLLTEIKMLENANRKYYNQMKEETERRILAENELHKVLRDVDRIVREHQDLHQQVRLLRMVIDFDEKKRELLQKKQAFPMHLRWDSPPSFKTDSTIYRKY</sequence>
<feature type="region of interest" description="Disordered" evidence="1">
    <location>
        <begin position="46"/>
        <end position="65"/>
    </location>
</feature>
<protein>
    <submittedName>
        <fullName evidence="2">Uncharacterized protein</fullName>
    </submittedName>
</protein>
<evidence type="ECO:0000313" key="2">
    <source>
        <dbReference type="EMBL" id="TKR92850.1"/>
    </source>
</evidence>
<gene>
    <name evidence="2" type="ORF">L596_007419</name>
</gene>
<reference evidence="2 3" key="2">
    <citation type="journal article" date="2019" name="G3 (Bethesda)">
        <title>Hybrid Assembly of the Genome of the Entomopathogenic Nematode Steinernema carpocapsae Identifies the X-Chromosome.</title>
        <authorList>
            <person name="Serra L."/>
            <person name="Macchietto M."/>
            <person name="Macias-Munoz A."/>
            <person name="McGill C.J."/>
            <person name="Rodriguez I.M."/>
            <person name="Rodriguez B."/>
            <person name="Murad R."/>
            <person name="Mortazavi A."/>
        </authorList>
    </citation>
    <scope>NUCLEOTIDE SEQUENCE [LARGE SCALE GENOMIC DNA]</scope>
    <source>
        <strain evidence="2 3">ALL</strain>
    </source>
</reference>
<dbReference type="Proteomes" id="UP000298663">
    <property type="component" value="Unassembled WGS sequence"/>
</dbReference>
<accession>A0A4U5P9M8</accession>
<evidence type="ECO:0000256" key="1">
    <source>
        <dbReference type="SAM" id="MobiDB-lite"/>
    </source>
</evidence>
<name>A0A4U5P9M8_STECR</name>
<reference evidence="2 3" key="1">
    <citation type="journal article" date="2015" name="Genome Biol.">
        <title>Comparative genomics of Steinernema reveals deeply conserved gene regulatory networks.</title>
        <authorList>
            <person name="Dillman A.R."/>
            <person name="Macchietto M."/>
            <person name="Porter C.F."/>
            <person name="Rogers A."/>
            <person name="Williams B."/>
            <person name="Antoshechkin I."/>
            <person name="Lee M.M."/>
            <person name="Goodwin Z."/>
            <person name="Lu X."/>
            <person name="Lewis E.E."/>
            <person name="Goodrich-Blair H."/>
            <person name="Stock S.P."/>
            <person name="Adams B.J."/>
            <person name="Sternberg P.W."/>
            <person name="Mortazavi A."/>
        </authorList>
    </citation>
    <scope>NUCLEOTIDE SEQUENCE [LARGE SCALE GENOMIC DNA]</scope>
    <source>
        <strain evidence="2 3">ALL</strain>
    </source>
</reference>
<proteinExistence type="predicted"/>